<dbReference type="EMBL" id="MFLA01000004">
    <property type="protein sequence ID" value="OGG60635.1"/>
    <property type="molecule type" value="Genomic_DNA"/>
</dbReference>
<dbReference type="SUPFAM" id="SSF53328">
    <property type="entry name" value="Formyltransferase"/>
    <property type="match status" value="1"/>
</dbReference>
<dbReference type="InterPro" id="IPR011034">
    <property type="entry name" value="Formyl_transferase-like_C_sf"/>
</dbReference>
<dbReference type="CDD" id="cd08646">
    <property type="entry name" value="FMT_core_Met-tRNA-FMT_N"/>
    <property type="match status" value="1"/>
</dbReference>
<evidence type="ECO:0000313" key="3">
    <source>
        <dbReference type="EMBL" id="OGG60635.1"/>
    </source>
</evidence>
<evidence type="ECO:0000259" key="2">
    <source>
        <dbReference type="Pfam" id="PF00551"/>
    </source>
</evidence>
<evidence type="ECO:0000313" key="4">
    <source>
        <dbReference type="Proteomes" id="UP000176377"/>
    </source>
</evidence>
<accession>A0A1F6DGV5</accession>
<protein>
    <recommendedName>
        <fullName evidence="1">methionyl-tRNA formyltransferase</fullName>
        <ecNumber evidence="1">2.1.2.9</ecNumber>
    </recommendedName>
</protein>
<organism evidence="3 4">
    <name type="scientific">Candidatus Kaiserbacteria bacterium RIFCSPHIGHO2_01_FULL_56_24</name>
    <dbReference type="NCBI Taxonomy" id="1798487"/>
    <lineage>
        <taxon>Bacteria</taxon>
        <taxon>Candidatus Kaiseribacteriota</taxon>
    </lineage>
</organism>
<dbReference type="PANTHER" id="PTHR11138:SF5">
    <property type="entry name" value="METHIONYL-TRNA FORMYLTRANSFERASE, MITOCHONDRIAL"/>
    <property type="match status" value="1"/>
</dbReference>
<proteinExistence type="predicted"/>
<dbReference type="InterPro" id="IPR041711">
    <property type="entry name" value="Met-tRNA-FMT_N"/>
</dbReference>
<dbReference type="Pfam" id="PF00551">
    <property type="entry name" value="Formyl_trans_N"/>
    <property type="match status" value="1"/>
</dbReference>
<dbReference type="InterPro" id="IPR002376">
    <property type="entry name" value="Formyl_transf_N"/>
</dbReference>
<dbReference type="GO" id="GO:0005829">
    <property type="term" value="C:cytosol"/>
    <property type="evidence" value="ECO:0007669"/>
    <property type="project" value="TreeGrafter"/>
</dbReference>
<dbReference type="AlphaFoldDB" id="A0A1F6DGV5"/>
<evidence type="ECO:0000256" key="1">
    <source>
        <dbReference type="ARBA" id="ARBA00012261"/>
    </source>
</evidence>
<comment type="caution">
    <text evidence="3">The sequence shown here is derived from an EMBL/GenBank/DDBJ whole genome shotgun (WGS) entry which is preliminary data.</text>
</comment>
<name>A0A1F6DGV5_9BACT</name>
<dbReference type="Gene3D" id="3.40.50.12230">
    <property type="match status" value="1"/>
</dbReference>
<dbReference type="Proteomes" id="UP000176377">
    <property type="component" value="Unassembled WGS sequence"/>
</dbReference>
<feature type="domain" description="Formyl transferase N-terminal" evidence="2">
    <location>
        <begin position="3"/>
        <end position="156"/>
    </location>
</feature>
<dbReference type="InterPro" id="IPR036477">
    <property type="entry name" value="Formyl_transf_N_sf"/>
</dbReference>
<dbReference type="EC" id="2.1.2.9" evidence="1"/>
<sequence>MYRFAFFGTAPLAQEVLDALEAKGLVPSLIVAGKDRLARDKSIVFPVEKAWATARGIPVVQPEAITPEFIDELKTQEWDAFVVASYGKILPKALLEIPKRGTINMHPSLLPKLRGPSPIRSAILNDERETGVSVMLLDEKMDHGPLIGQRKVDVADWPPHGATLDALLAREGGELLAEVLPQWLAGEIAVVEQDHSQATYCKIFLKEEGELDLNADAYQNLLKIRAFEGWPGTFALFERGDQRLRVVILDAHIEGKKLVIDTVKPEGKGAMPYADFLRSGPTPMRA</sequence>
<dbReference type="SUPFAM" id="SSF50486">
    <property type="entry name" value="FMT C-terminal domain-like"/>
    <property type="match status" value="1"/>
</dbReference>
<gene>
    <name evidence="3" type="ORF">A2765_03600</name>
</gene>
<reference evidence="3 4" key="1">
    <citation type="journal article" date="2016" name="Nat. Commun.">
        <title>Thousands of microbial genomes shed light on interconnected biogeochemical processes in an aquifer system.</title>
        <authorList>
            <person name="Anantharaman K."/>
            <person name="Brown C.T."/>
            <person name="Hug L.A."/>
            <person name="Sharon I."/>
            <person name="Castelle C.J."/>
            <person name="Probst A.J."/>
            <person name="Thomas B.C."/>
            <person name="Singh A."/>
            <person name="Wilkins M.J."/>
            <person name="Karaoz U."/>
            <person name="Brodie E.L."/>
            <person name="Williams K.H."/>
            <person name="Hubbard S.S."/>
            <person name="Banfield J.F."/>
        </authorList>
    </citation>
    <scope>NUCLEOTIDE SEQUENCE [LARGE SCALE GENOMIC DNA]</scope>
</reference>
<dbReference type="PANTHER" id="PTHR11138">
    <property type="entry name" value="METHIONYL-TRNA FORMYLTRANSFERASE"/>
    <property type="match status" value="1"/>
</dbReference>
<dbReference type="GO" id="GO:0004479">
    <property type="term" value="F:methionyl-tRNA formyltransferase activity"/>
    <property type="evidence" value="ECO:0007669"/>
    <property type="project" value="UniProtKB-EC"/>
</dbReference>